<feature type="domain" description="C2" evidence="2">
    <location>
        <begin position="1"/>
        <end position="119"/>
    </location>
</feature>
<dbReference type="InterPro" id="IPR035892">
    <property type="entry name" value="C2_domain_sf"/>
</dbReference>
<accession>A0ABC9AWH1</accession>
<evidence type="ECO:0000313" key="3">
    <source>
        <dbReference type="EMBL" id="CAL4987730.1"/>
    </source>
</evidence>
<dbReference type="Gene3D" id="2.60.40.150">
    <property type="entry name" value="C2 domain"/>
    <property type="match status" value="1"/>
</dbReference>
<feature type="compositionally biased region" description="Low complexity" evidence="1">
    <location>
        <begin position="346"/>
        <end position="365"/>
    </location>
</feature>
<dbReference type="Pfam" id="PF00168">
    <property type="entry name" value="C2"/>
    <property type="match status" value="1"/>
</dbReference>
<feature type="compositionally biased region" description="Pro residues" evidence="1">
    <location>
        <begin position="200"/>
        <end position="215"/>
    </location>
</feature>
<sequence length="385" mass="39293">MSSASSAGASGRRISIRSISCRGVRAFVPFQKPPLYAAVSLAGRREKTPPDPDGGENPDWEDAAFAFDIDSGDYLNHQQQQLVEFEVKAQVPLLGNKLVGKASVPVADLAAPGGGAAALRHVSYQVSAPDGKPNGTLTFAYAVTGGPGTGVPPPPPPQLYPSAPDQNRPSFCCAPPPSAAYPPPPPAAASFAPHSGAGGYPPPPSPPAASAPLYPPLQDLVLPSSYPPPPTPPNPQFPAPNSSNSYPPPATAAVTAYPPPPAPAYPLPPPPASCAACPAPPPQYASYPPPPSTAYPPAPPIGYPTPPASNLTPSSTYPPPPPPPESGSAYPVYPRSAPSSVDRGLPYYTAPPGGAYYPRPGTRYPELGGAAGTPLYYPPPGSRSP</sequence>
<feature type="compositionally biased region" description="Pro residues" evidence="1">
    <location>
        <begin position="225"/>
        <end position="238"/>
    </location>
</feature>
<feature type="compositionally biased region" description="Low complexity" evidence="1">
    <location>
        <begin position="239"/>
        <end position="256"/>
    </location>
</feature>
<feature type="compositionally biased region" description="Pro residues" evidence="1">
    <location>
        <begin position="174"/>
        <end position="187"/>
    </location>
</feature>
<evidence type="ECO:0000313" key="4">
    <source>
        <dbReference type="Proteomes" id="UP001497457"/>
    </source>
</evidence>
<keyword evidence="4" id="KW-1185">Reference proteome</keyword>
<dbReference type="EMBL" id="OZ075133">
    <property type="protein sequence ID" value="CAL4987730.1"/>
    <property type="molecule type" value="Genomic_DNA"/>
</dbReference>
<reference evidence="4" key="1">
    <citation type="submission" date="2024-06" db="EMBL/GenBank/DDBJ databases">
        <authorList>
            <person name="Ryan C."/>
        </authorList>
    </citation>
    <scope>NUCLEOTIDE SEQUENCE [LARGE SCALE GENOMIC DNA]</scope>
</reference>
<evidence type="ECO:0000256" key="1">
    <source>
        <dbReference type="SAM" id="MobiDB-lite"/>
    </source>
</evidence>
<name>A0ABC9AWH1_9POAL</name>
<dbReference type="PROSITE" id="PS50004">
    <property type="entry name" value="C2"/>
    <property type="match status" value="1"/>
</dbReference>
<feature type="compositionally biased region" description="Pro residues" evidence="1">
    <location>
        <begin position="376"/>
        <end position="385"/>
    </location>
</feature>
<dbReference type="CDD" id="cd04051">
    <property type="entry name" value="C2_SRC2_like"/>
    <property type="match status" value="1"/>
</dbReference>
<dbReference type="AlphaFoldDB" id="A0ABC9AWH1"/>
<feature type="compositionally biased region" description="Pro residues" evidence="1">
    <location>
        <begin position="316"/>
        <end position="325"/>
    </location>
</feature>
<feature type="region of interest" description="Disordered" evidence="1">
    <location>
        <begin position="147"/>
        <end position="262"/>
    </location>
</feature>
<dbReference type="Proteomes" id="UP001497457">
    <property type="component" value="Chromosome 23rd"/>
</dbReference>
<dbReference type="PANTHER" id="PTHR32246">
    <property type="entry name" value="INGRESSION PROTEIN FIC1"/>
    <property type="match status" value="1"/>
</dbReference>
<proteinExistence type="predicted"/>
<protein>
    <recommendedName>
        <fullName evidence="2">C2 domain-containing protein</fullName>
    </recommendedName>
</protein>
<feature type="compositionally biased region" description="Pro residues" evidence="1">
    <location>
        <begin position="286"/>
        <end position="307"/>
    </location>
</feature>
<gene>
    <name evidence="3" type="ORF">URODEC1_LOCUS58957</name>
</gene>
<feature type="compositionally biased region" description="Pro residues" evidence="1">
    <location>
        <begin position="150"/>
        <end position="159"/>
    </location>
</feature>
<organism evidence="3 4">
    <name type="scientific">Urochloa decumbens</name>
    <dbReference type="NCBI Taxonomy" id="240449"/>
    <lineage>
        <taxon>Eukaryota</taxon>
        <taxon>Viridiplantae</taxon>
        <taxon>Streptophyta</taxon>
        <taxon>Embryophyta</taxon>
        <taxon>Tracheophyta</taxon>
        <taxon>Spermatophyta</taxon>
        <taxon>Magnoliopsida</taxon>
        <taxon>Liliopsida</taxon>
        <taxon>Poales</taxon>
        <taxon>Poaceae</taxon>
        <taxon>PACMAD clade</taxon>
        <taxon>Panicoideae</taxon>
        <taxon>Panicodae</taxon>
        <taxon>Paniceae</taxon>
        <taxon>Melinidinae</taxon>
        <taxon>Urochloa</taxon>
    </lineage>
</organism>
<dbReference type="PANTHER" id="PTHR32246:SF169">
    <property type="entry name" value="PROTEIN SRC2-LIKE"/>
    <property type="match status" value="1"/>
</dbReference>
<dbReference type="SUPFAM" id="SSF49562">
    <property type="entry name" value="C2 domain (Calcium/lipid-binding domain, CaLB)"/>
    <property type="match status" value="1"/>
</dbReference>
<evidence type="ECO:0000259" key="2">
    <source>
        <dbReference type="PROSITE" id="PS50004"/>
    </source>
</evidence>
<feature type="region of interest" description="Disordered" evidence="1">
    <location>
        <begin position="286"/>
        <end position="385"/>
    </location>
</feature>
<reference evidence="3 4" key="2">
    <citation type="submission" date="2024-10" db="EMBL/GenBank/DDBJ databases">
        <authorList>
            <person name="Ryan C."/>
        </authorList>
    </citation>
    <scope>NUCLEOTIDE SEQUENCE [LARGE SCALE GENOMIC DNA]</scope>
</reference>
<dbReference type="InterPro" id="IPR044750">
    <property type="entry name" value="C2_SRC2/BAP"/>
</dbReference>
<dbReference type="InterPro" id="IPR000008">
    <property type="entry name" value="C2_dom"/>
</dbReference>